<evidence type="ECO:0000256" key="1">
    <source>
        <dbReference type="SAM" id="MobiDB-lite"/>
    </source>
</evidence>
<dbReference type="AlphaFoldDB" id="A0A815YY36"/>
<accession>A0A815YY36</accession>
<feature type="non-terminal residue" evidence="2">
    <location>
        <position position="1"/>
    </location>
</feature>
<comment type="caution">
    <text evidence="2">The sequence shown here is derived from an EMBL/GenBank/DDBJ whole genome shotgun (WGS) entry which is preliminary data.</text>
</comment>
<proteinExistence type="predicted"/>
<gene>
    <name evidence="2" type="ORF">SEV965_LOCUS39767</name>
</gene>
<evidence type="ECO:0000313" key="3">
    <source>
        <dbReference type="Proteomes" id="UP000663889"/>
    </source>
</evidence>
<reference evidence="2" key="1">
    <citation type="submission" date="2021-02" db="EMBL/GenBank/DDBJ databases">
        <authorList>
            <person name="Nowell W R."/>
        </authorList>
    </citation>
    <scope>NUCLEOTIDE SEQUENCE</scope>
</reference>
<sequence length="71" mass="8510">IVDDVHYIATMLHPSLKSFNHTSHKKYYAETLLKSEFDKYQQLEQQQLLSNNNSKKKENQQKKKTIIKFIK</sequence>
<organism evidence="2 3">
    <name type="scientific">Rotaria sordida</name>
    <dbReference type="NCBI Taxonomy" id="392033"/>
    <lineage>
        <taxon>Eukaryota</taxon>
        <taxon>Metazoa</taxon>
        <taxon>Spiralia</taxon>
        <taxon>Gnathifera</taxon>
        <taxon>Rotifera</taxon>
        <taxon>Eurotatoria</taxon>
        <taxon>Bdelloidea</taxon>
        <taxon>Philodinida</taxon>
        <taxon>Philodinidae</taxon>
        <taxon>Rotaria</taxon>
    </lineage>
</organism>
<name>A0A815YY36_9BILA</name>
<protein>
    <submittedName>
        <fullName evidence="2">Uncharacterized protein</fullName>
    </submittedName>
</protein>
<evidence type="ECO:0000313" key="2">
    <source>
        <dbReference type="EMBL" id="CAF1576348.1"/>
    </source>
</evidence>
<feature type="region of interest" description="Disordered" evidence="1">
    <location>
        <begin position="48"/>
        <end position="71"/>
    </location>
</feature>
<dbReference type="Proteomes" id="UP000663889">
    <property type="component" value="Unassembled WGS sequence"/>
</dbReference>
<dbReference type="EMBL" id="CAJNOU010016872">
    <property type="protein sequence ID" value="CAF1576348.1"/>
    <property type="molecule type" value="Genomic_DNA"/>
</dbReference>
<feature type="compositionally biased region" description="Basic residues" evidence="1">
    <location>
        <begin position="62"/>
        <end position="71"/>
    </location>
</feature>